<evidence type="ECO:0000313" key="2">
    <source>
        <dbReference type="EMBL" id="TFK31757.1"/>
    </source>
</evidence>
<dbReference type="Pfam" id="PF13391">
    <property type="entry name" value="HNH_2"/>
    <property type="match status" value="1"/>
</dbReference>
<sequence>MPPLPAKLPEGLQDNHHAVSAYNICLQLQKSIQEEIDKKDSERKDIDKKDDEIRRNIISCRILGYLIHFVTQEIFSCKDNESFVALGQTYYNFYIKAFRSNKGRTPAPSSHPSRRSFDNLKDIIGGTLVEAPQSHVNAKANALIRDNFRCVVTRRYDDNSVRQNKELEEIYKSDPHSMTAETQCAHIFAESTNANIAPGSDKRDCATGVLAVLKRFGFTKIEEDLNGRNVHRLENVMTLEPSVHSSFDKLKIWFIATNVENRYKVTGTHEFMLRQYPEYVTFSTPDPIKLPVPSPTYLAIHAACAQVAHLSGASEYIDKFDRDMEDGTTLDHGGGSAELLEDAIWGLGASGHEVII</sequence>
<reference evidence="2 3" key="1">
    <citation type="journal article" date="2019" name="Nat. Ecol. Evol.">
        <title>Megaphylogeny resolves global patterns of mushroom evolution.</title>
        <authorList>
            <person name="Varga T."/>
            <person name="Krizsan K."/>
            <person name="Foldi C."/>
            <person name="Dima B."/>
            <person name="Sanchez-Garcia M."/>
            <person name="Sanchez-Ramirez S."/>
            <person name="Szollosi G.J."/>
            <person name="Szarkandi J.G."/>
            <person name="Papp V."/>
            <person name="Albert L."/>
            <person name="Andreopoulos W."/>
            <person name="Angelini C."/>
            <person name="Antonin V."/>
            <person name="Barry K.W."/>
            <person name="Bougher N.L."/>
            <person name="Buchanan P."/>
            <person name="Buyck B."/>
            <person name="Bense V."/>
            <person name="Catcheside P."/>
            <person name="Chovatia M."/>
            <person name="Cooper J."/>
            <person name="Damon W."/>
            <person name="Desjardin D."/>
            <person name="Finy P."/>
            <person name="Geml J."/>
            <person name="Haridas S."/>
            <person name="Hughes K."/>
            <person name="Justo A."/>
            <person name="Karasinski D."/>
            <person name="Kautmanova I."/>
            <person name="Kiss B."/>
            <person name="Kocsube S."/>
            <person name="Kotiranta H."/>
            <person name="LaButti K.M."/>
            <person name="Lechner B.E."/>
            <person name="Liimatainen K."/>
            <person name="Lipzen A."/>
            <person name="Lukacs Z."/>
            <person name="Mihaltcheva S."/>
            <person name="Morgado L.N."/>
            <person name="Niskanen T."/>
            <person name="Noordeloos M.E."/>
            <person name="Ohm R.A."/>
            <person name="Ortiz-Santana B."/>
            <person name="Ovrebo C."/>
            <person name="Racz N."/>
            <person name="Riley R."/>
            <person name="Savchenko A."/>
            <person name="Shiryaev A."/>
            <person name="Soop K."/>
            <person name="Spirin V."/>
            <person name="Szebenyi C."/>
            <person name="Tomsovsky M."/>
            <person name="Tulloss R.E."/>
            <person name="Uehling J."/>
            <person name="Grigoriev I.V."/>
            <person name="Vagvolgyi C."/>
            <person name="Papp T."/>
            <person name="Martin F.M."/>
            <person name="Miettinen O."/>
            <person name="Hibbett D.S."/>
            <person name="Nagy L.G."/>
        </authorList>
    </citation>
    <scope>NUCLEOTIDE SEQUENCE [LARGE SCALE GENOMIC DNA]</scope>
    <source>
        <strain evidence="2 3">CBS 166.37</strain>
    </source>
</reference>
<evidence type="ECO:0000259" key="1">
    <source>
        <dbReference type="Pfam" id="PF13391"/>
    </source>
</evidence>
<dbReference type="InterPro" id="IPR003615">
    <property type="entry name" value="HNH_nuc"/>
</dbReference>
<dbReference type="EMBL" id="ML213710">
    <property type="protein sequence ID" value="TFK31757.1"/>
    <property type="molecule type" value="Genomic_DNA"/>
</dbReference>
<name>A0A5C3LFV1_9AGAR</name>
<dbReference type="STRING" id="68775.A0A5C3LFV1"/>
<dbReference type="Proteomes" id="UP000308652">
    <property type="component" value="Unassembled WGS sequence"/>
</dbReference>
<evidence type="ECO:0000313" key="3">
    <source>
        <dbReference type="Proteomes" id="UP000308652"/>
    </source>
</evidence>
<dbReference type="OrthoDB" id="2104739at2759"/>
<keyword evidence="3" id="KW-1185">Reference proteome</keyword>
<proteinExistence type="predicted"/>
<accession>A0A5C3LFV1</accession>
<dbReference type="AlphaFoldDB" id="A0A5C3LFV1"/>
<organism evidence="2 3">
    <name type="scientific">Crucibulum laeve</name>
    <dbReference type="NCBI Taxonomy" id="68775"/>
    <lineage>
        <taxon>Eukaryota</taxon>
        <taxon>Fungi</taxon>
        <taxon>Dikarya</taxon>
        <taxon>Basidiomycota</taxon>
        <taxon>Agaricomycotina</taxon>
        <taxon>Agaricomycetes</taxon>
        <taxon>Agaricomycetidae</taxon>
        <taxon>Agaricales</taxon>
        <taxon>Agaricineae</taxon>
        <taxon>Nidulariaceae</taxon>
        <taxon>Crucibulum</taxon>
    </lineage>
</organism>
<feature type="domain" description="HNH nuclease" evidence="1">
    <location>
        <begin position="150"/>
        <end position="253"/>
    </location>
</feature>
<protein>
    <recommendedName>
        <fullName evidence="1">HNH nuclease domain-containing protein</fullName>
    </recommendedName>
</protein>
<gene>
    <name evidence="2" type="ORF">BDQ12DRAFT_707890</name>
</gene>